<dbReference type="CDD" id="cd06171">
    <property type="entry name" value="Sigma70_r4"/>
    <property type="match status" value="1"/>
</dbReference>
<keyword evidence="2" id="KW-0805">Transcription regulation</keyword>
<dbReference type="InterPro" id="IPR014284">
    <property type="entry name" value="RNA_pol_sigma-70_dom"/>
</dbReference>
<evidence type="ECO:0000259" key="8">
    <source>
        <dbReference type="Pfam" id="PF04542"/>
    </source>
</evidence>
<evidence type="ECO:0000313" key="11">
    <source>
        <dbReference type="Proteomes" id="UP001150924"/>
    </source>
</evidence>
<evidence type="ECO:0000256" key="4">
    <source>
        <dbReference type="ARBA" id="ARBA00023125"/>
    </source>
</evidence>
<keyword evidence="7" id="KW-0472">Membrane</keyword>
<dbReference type="InterPro" id="IPR013325">
    <property type="entry name" value="RNA_pol_sigma_r2"/>
</dbReference>
<keyword evidence="4" id="KW-0238">DNA-binding</keyword>
<evidence type="ECO:0000256" key="2">
    <source>
        <dbReference type="ARBA" id="ARBA00023015"/>
    </source>
</evidence>
<proteinExistence type="inferred from homology"/>
<keyword evidence="5" id="KW-0804">Transcription</keyword>
<dbReference type="SUPFAM" id="SSF88946">
    <property type="entry name" value="Sigma2 domain of RNA polymerase sigma factors"/>
    <property type="match status" value="1"/>
</dbReference>
<dbReference type="GO" id="GO:0003677">
    <property type="term" value="F:DNA binding"/>
    <property type="evidence" value="ECO:0007669"/>
    <property type="project" value="UniProtKB-KW"/>
</dbReference>
<comment type="similarity">
    <text evidence="1">Belongs to the sigma-70 factor family. ECF subfamily.</text>
</comment>
<evidence type="ECO:0000256" key="6">
    <source>
        <dbReference type="SAM" id="MobiDB-lite"/>
    </source>
</evidence>
<keyword evidence="11" id="KW-1185">Reference proteome</keyword>
<dbReference type="GO" id="GO:0016987">
    <property type="term" value="F:sigma factor activity"/>
    <property type="evidence" value="ECO:0007669"/>
    <property type="project" value="UniProtKB-KW"/>
</dbReference>
<dbReference type="Gene3D" id="1.10.1740.10">
    <property type="match status" value="1"/>
</dbReference>
<dbReference type="InterPro" id="IPR007627">
    <property type="entry name" value="RNA_pol_sigma70_r2"/>
</dbReference>
<name>A0A9X3ETQ8_9BACT</name>
<keyword evidence="7" id="KW-1133">Transmembrane helix</keyword>
<feature type="domain" description="RNA polymerase sigma factor 70 region 4 type 2" evidence="9">
    <location>
        <begin position="112"/>
        <end position="162"/>
    </location>
</feature>
<feature type="compositionally biased region" description="Low complexity" evidence="6">
    <location>
        <begin position="367"/>
        <end position="387"/>
    </location>
</feature>
<evidence type="ECO:0000259" key="9">
    <source>
        <dbReference type="Pfam" id="PF08281"/>
    </source>
</evidence>
<gene>
    <name evidence="10" type="ORF">OV079_31355</name>
</gene>
<evidence type="ECO:0000313" key="10">
    <source>
        <dbReference type="EMBL" id="MCY1009982.1"/>
    </source>
</evidence>
<dbReference type="GO" id="GO:0006352">
    <property type="term" value="P:DNA-templated transcription initiation"/>
    <property type="evidence" value="ECO:0007669"/>
    <property type="project" value="InterPro"/>
</dbReference>
<dbReference type="Gene3D" id="1.10.10.10">
    <property type="entry name" value="Winged helix-like DNA-binding domain superfamily/Winged helix DNA-binding domain"/>
    <property type="match status" value="1"/>
</dbReference>
<dbReference type="Proteomes" id="UP001150924">
    <property type="component" value="Unassembled WGS sequence"/>
</dbReference>
<sequence>MSRRMTRDPKFAAIYSEHAAHVWRLARHFGVPPEQLHDVAQEVWVSVFRQLESLDLSRPLKPWLTAVVWNHVRHLRRGYARHMRKAQALTDAEAVRGGGEEPMSRSEAVWTLEMLLSELPADQREVLLLCDGEGLSAPEVSEALGAPLNTVYSRLRLARRRCQAFAATLGAAGWALLIQRHCVELGPSPGELERLGTALGSPMAGAPAAVGAATGPRSWLGAAALVASVVAAGALAAGLWQMQESREAAAAEPAAGAEWRRRWMRRCSGAGPRRRAVRRSGRLRGPRKTWVSRRARRPGASQGLRRPRRRARRPRAPPGFRRLAGRRSRRSRLRWCPLRRRVARPGGRRLRPRVRRRRSRTRRRRGATAWPRSTGSSTRPRPRSLPATRVWRCRCSTSTAATSRAVPAPISAI</sequence>
<feature type="compositionally biased region" description="Basic residues" evidence="6">
    <location>
        <begin position="305"/>
        <end position="315"/>
    </location>
</feature>
<keyword evidence="3" id="KW-0731">Sigma factor</keyword>
<dbReference type="RefSeq" id="WP_267772757.1">
    <property type="nucleotide sequence ID" value="NZ_JAPNKE010000002.1"/>
</dbReference>
<dbReference type="Pfam" id="PF08281">
    <property type="entry name" value="Sigma70_r4_2"/>
    <property type="match status" value="1"/>
</dbReference>
<feature type="transmembrane region" description="Helical" evidence="7">
    <location>
        <begin position="219"/>
        <end position="240"/>
    </location>
</feature>
<feature type="compositionally biased region" description="Basic residues" evidence="6">
    <location>
        <begin position="344"/>
        <end position="366"/>
    </location>
</feature>
<feature type="region of interest" description="Disordered" evidence="6">
    <location>
        <begin position="344"/>
        <end position="387"/>
    </location>
</feature>
<keyword evidence="7" id="KW-0812">Transmembrane</keyword>
<organism evidence="10 11">
    <name type="scientific">Nannocystis pusilla</name>
    <dbReference type="NCBI Taxonomy" id="889268"/>
    <lineage>
        <taxon>Bacteria</taxon>
        <taxon>Pseudomonadati</taxon>
        <taxon>Myxococcota</taxon>
        <taxon>Polyangia</taxon>
        <taxon>Nannocystales</taxon>
        <taxon>Nannocystaceae</taxon>
        <taxon>Nannocystis</taxon>
    </lineage>
</organism>
<evidence type="ECO:0000256" key="5">
    <source>
        <dbReference type="ARBA" id="ARBA00023163"/>
    </source>
</evidence>
<dbReference type="PANTHER" id="PTHR43133">
    <property type="entry name" value="RNA POLYMERASE ECF-TYPE SIGMA FACTO"/>
    <property type="match status" value="1"/>
</dbReference>
<accession>A0A9X3ETQ8</accession>
<comment type="caution">
    <text evidence="10">The sequence shown here is derived from an EMBL/GenBank/DDBJ whole genome shotgun (WGS) entry which is preliminary data.</text>
</comment>
<feature type="region of interest" description="Disordered" evidence="6">
    <location>
        <begin position="270"/>
        <end position="327"/>
    </location>
</feature>
<dbReference type="InterPro" id="IPR013249">
    <property type="entry name" value="RNA_pol_sigma70_r4_t2"/>
</dbReference>
<dbReference type="Pfam" id="PF04542">
    <property type="entry name" value="Sigma70_r2"/>
    <property type="match status" value="1"/>
</dbReference>
<evidence type="ECO:0000256" key="7">
    <source>
        <dbReference type="SAM" id="Phobius"/>
    </source>
</evidence>
<protein>
    <submittedName>
        <fullName evidence="10">Sigma-70 family RNA polymerase sigma factor</fullName>
    </submittedName>
</protein>
<dbReference type="InterPro" id="IPR013324">
    <property type="entry name" value="RNA_pol_sigma_r3/r4-like"/>
</dbReference>
<dbReference type="NCBIfam" id="TIGR02937">
    <property type="entry name" value="sigma70-ECF"/>
    <property type="match status" value="1"/>
</dbReference>
<dbReference type="SUPFAM" id="SSF88659">
    <property type="entry name" value="Sigma3 and sigma4 domains of RNA polymerase sigma factors"/>
    <property type="match status" value="1"/>
</dbReference>
<dbReference type="InterPro" id="IPR036388">
    <property type="entry name" value="WH-like_DNA-bd_sf"/>
</dbReference>
<dbReference type="EMBL" id="JAPNKE010000002">
    <property type="protein sequence ID" value="MCY1009982.1"/>
    <property type="molecule type" value="Genomic_DNA"/>
</dbReference>
<dbReference type="PANTHER" id="PTHR43133:SF8">
    <property type="entry name" value="RNA POLYMERASE SIGMA FACTOR HI_1459-RELATED"/>
    <property type="match status" value="1"/>
</dbReference>
<evidence type="ECO:0000256" key="1">
    <source>
        <dbReference type="ARBA" id="ARBA00010641"/>
    </source>
</evidence>
<feature type="domain" description="RNA polymerase sigma-70 region 2" evidence="8">
    <location>
        <begin position="14"/>
        <end position="78"/>
    </location>
</feature>
<reference evidence="10" key="1">
    <citation type="submission" date="2022-11" db="EMBL/GenBank/DDBJ databases">
        <title>Minimal conservation of predation-associated metabolite biosynthetic gene clusters underscores biosynthetic potential of Myxococcota including descriptions for ten novel species: Archangium lansinium sp. nov., Myxococcus landrumus sp. nov., Nannocystis bai.</title>
        <authorList>
            <person name="Ahearne A."/>
            <person name="Stevens C."/>
            <person name="Phillips K."/>
        </authorList>
    </citation>
    <scope>NUCLEOTIDE SEQUENCE</scope>
    <source>
        <strain evidence="10">Na p29</strain>
    </source>
</reference>
<evidence type="ECO:0000256" key="3">
    <source>
        <dbReference type="ARBA" id="ARBA00023082"/>
    </source>
</evidence>
<dbReference type="InterPro" id="IPR039425">
    <property type="entry name" value="RNA_pol_sigma-70-like"/>
</dbReference>
<dbReference type="AlphaFoldDB" id="A0A9X3ETQ8"/>
<feature type="compositionally biased region" description="Basic residues" evidence="6">
    <location>
        <begin position="272"/>
        <end position="297"/>
    </location>
</feature>